<keyword evidence="2" id="KW-0812">Transmembrane</keyword>
<protein>
    <submittedName>
        <fullName evidence="3">Uncharacterized protein</fullName>
    </submittedName>
</protein>
<proteinExistence type="predicted"/>
<keyword evidence="2" id="KW-0472">Membrane</keyword>
<evidence type="ECO:0000313" key="4">
    <source>
        <dbReference type="Proteomes" id="UP000184304"/>
    </source>
</evidence>
<dbReference type="VEuPathDB" id="FungiDB:ASPTUDRAFT_212249"/>
<sequence length="82" mass="9443">MELISYDNWNPILINFIMTDHTRHVNQKIITLLYPLLYVLLPSGLLSVQPYMGCCCRTPGLERGNFRRPRGTKTPPLALTQK</sequence>
<dbReference type="EMBL" id="KV878176">
    <property type="protein sequence ID" value="OJI90083.1"/>
    <property type="molecule type" value="Genomic_DNA"/>
</dbReference>
<evidence type="ECO:0000256" key="2">
    <source>
        <dbReference type="SAM" id="Phobius"/>
    </source>
</evidence>
<gene>
    <name evidence="3" type="ORF">ASPTUDRAFT_212249</name>
</gene>
<evidence type="ECO:0000256" key="1">
    <source>
        <dbReference type="SAM" id="MobiDB-lite"/>
    </source>
</evidence>
<feature type="transmembrane region" description="Helical" evidence="2">
    <location>
        <begin position="32"/>
        <end position="52"/>
    </location>
</feature>
<evidence type="ECO:0000313" key="3">
    <source>
        <dbReference type="EMBL" id="OJI90083.1"/>
    </source>
</evidence>
<name>A0A1L9NLI1_ASPTC</name>
<keyword evidence="2" id="KW-1133">Transmembrane helix</keyword>
<accession>A0A1L9NLI1</accession>
<reference evidence="4" key="1">
    <citation type="journal article" date="2017" name="Genome Biol.">
        <title>Comparative genomics reveals high biological diversity and specific adaptations in the industrially and medically important fungal genus Aspergillus.</title>
        <authorList>
            <person name="de Vries R.P."/>
            <person name="Riley R."/>
            <person name="Wiebenga A."/>
            <person name="Aguilar-Osorio G."/>
            <person name="Amillis S."/>
            <person name="Uchima C.A."/>
            <person name="Anderluh G."/>
            <person name="Asadollahi M."/>
            <person name="Askin M."/>
            <person name="Barry K."/>
            <person name="Battaglia E."/>
            <person name="Bayram O."/>
            <person name="Benocci T."/>
            <person name="Braus-Stromeyer S.A."/>
            <person name="Caldana C."/>
            <person name="Canovas D."/>
            <person name="Cerqueira G.C."/>
            <person name="Chen F."/>
            <person name="Chen W."/>
            <person name="Choi C."/>
            <person name="Clum A."/>
            <person name="Dos Santos R.A."/>
            <person name="Damasio A.R."/>
            <person name="Diallinas G."/>
            <person name="Emri T."/>
            <person name="Fekete E."/>
            <person name="Flipphi M."/>
            <person name="Freyberg S."/>
            <person name="Gallo A."/>
            <person name="Gournas C."/>
            <person name="Habgood R."/>
            <person name="Hainaut M."/>
            <person name="Harispe M.L."/>
            <person name="Henrissat B."/>
            <person name="Hilden K.S."/>
            <person name="Hope R."/>
            <person name="Hossain A."/>
            <person name="Karabika E."/>
            <person name="Karaffa L."/>
            <person name="Karanyi Z."/>
            <person name="Krasevec N."/>
            <person name="Kuo A."/>
            <person name="Kusch H."/>
            <person name="LaButti K."/>
            <person name="Lagendijk E.L."/>
            <person name="Lapidus A."/>
            <person name="Levasseur A."/>
            <person name="Lindquist E."/>
            <person name="Lipzen A."/>
            <person name="Logrieco A.F."/>
            <person name="MacCabe A."/>
            <person name="Maekelae M.R."/>
            <person name="Malavazi I."/>
            <person name="Melin P."/>
            <person name="Meyer V."/>
            <person name="Mielnichuk N."/>
            <person name="Miskei M."/>
            <person name="Molnar A.P."/>
            <person name="Mule G."/>
            <person name="Ngan C.Y."/>
            <person name="Orejas M."/>
            <person name="Orosz E."/>
            <person name="Ouedraogo J.P."/>
            <person name="Overkamp K.M."/>
            <person name="Park H.-S."/>
            <person name="Perrone G."/>
            <person name="Piumi F."/>
            <person name="Punt P.J."/>
            <person name="Ram A.F."/>
            <person name="Ramon A."/>
            <person name="Rauscher S."/>
            <person name="Record E."/>
            <person name="Riano-Pachon D.M."/>
            <person name="Robert V."/>
            <person name="Roehrig J."/>
            <person name="Ruller R."/>
            <person name="Salamov A."/>
            <person name="Salih N.S."/>
            <person name="Samson R.A."/>
            <person name="Sandor E."/>
            <person name="Sanguinetti M."/>
            <person name="Schuetze T."/>
            <person name="Sepcic K."/>
            <person name="Shelest E."/>
            <person name="Sherlock G."/>
            <person name="Sophianopoulou V."/>
            <person name="Squina F.M."/>
            <person name="Sun H."/>
            <person name="Susca A."/>
            <person name="Todd R.B."/>
            <person name="Tsang A."/>
            <person name="Unkles S.E."/>
            <person name="van de Wiele N."/>
            <person name="van Rossen-Uffink D."/>
            <person name="Oliveira J.V."/>
            <person name="Vesth T.C."/>
            <person name="Visser J."/>
            <person name="Yu J.-H."/>
            <person name="Zhou M."/>
            <person name="Andersen M.R."/>
            <person name="Archer D.B."/>
            <person name="Baker S.E."/>
            <person name="Benoit I."/>
            <person name="Brakhage A.A."/>
            <person name="Braus G.H."/>
            <person name="Fischer R."/>
            <person name="Frisvad J.C."/>
            <person name="Goldman G.H."/>
            <person name="Houbraken J."/>
            <person name="Oakley B."/>
            <person name="Pocsi I."/>
            <person name="Scazzocchio C."/>
            <person name="Seiboth B."/>
            <person name="vanKuyk P.A."/>
            <person name="Wortman J."/>
            <person name="Dyer P.S."/>
            <person name="Grigoriev I.V."/>
        </authorList>
    </citation>
    <scope>NUCLEOTIDE SEQUENCE [LARGE SCALE GENOMIC DNA]</scope>
    <source>
        <strain evidence="4">CBS 134.48</strain>
    </source>
</reference>
<keyword evidence="4" id="KW-1185">Reference proteome</keyword>
<dbReference type="Proteomes" id="UP000184304">
    <property type="component" value="Unassembled WGS sequence"/>
</dbReference>
<organism evidence="3 4">
    <name type="scientific">Aspergillus tubingensis (strain CBS 134.48)</name>
    <dbReference type="NCBI Taxonomy" id="767770"/>
    <lineage>
        <taxon>Eukaryota</taxon>
        <taxon>Fungi</taxon>
        <taxon>Dikarya</taxon>
        <taxon>Ascomycota</taxon>
        <taxon>Pezizomycotina</taxon>
        <taxon>Eurotiomycetes</taxon>
        <taxon>Eurotiomycetidae</taxon>
        <taxon>Eurotiales</taxon>
        <taxon>Aspergillaceae</taxon>
        <taxon>Aspergillus</taxon>
        <taxon>Aspergillus subgen. Circumdati</taxon>
    </lineage>
</organism>
<dbReference type="AlphaFoldDB" id="A0A1L9NLI1"/>
<feature type="region of interest" description="Disordered" evidence="1">
    <location>
        <begin position="61"/>
        <end position="82"/>
    </location>
</feature>